<protein>
    <recommendedName>
        <fullName evidence="2">DUF7165 domain-containing protein</fullName>
    </recommendedName>
</protein>
<feature type="region of interest" description="Disordered" evidence="1">
    <location>
        <begin position="597"/>
        <end position="650"/>
    </location>
</feature>
<accession>A0A9P4SDV7</accession>
<feature type="non-terminal residue" evidence="3">
    <location>
        <position position="650"/>
    </location>
</feature>
<feature type="domain" description="DUF7165" evidence="2">
    <location>
        <begin position="68"/>
        <end position="390"/>
    </location>
</feature>
<dbReference type="SUPFAM" id="SSF75011">
    <property type="entry name" value="3-carboxy-cis,cis-mucoante lactonizing enzyme"/>
    <property type="match status" value="1"/>
</dbReference>
<evidence type="ECO:0000259" key="2">
    <source>
        <dbReference type="Pfam" id="PF23749"/>
    </source>
</evidence>
<feature type="compositionally biased region" description="Low complexity" evidence="1">
    <location>
        <begin position="550"/>
        <end position="559"/>
    </location>
</feature>
<organism evidence="3 4">
    <name type="scientific">Patellaria atrata CBS 101060</name>
    <dbReference type="NCBI Taxonomy" id="1346257"/>
    <lineage>
        <taxon>Eukaryota</taxon>
        <taxon>Fungi</taxon>
        <taxon>Dikarya</taxon>
        <taxon>Ascomycota</taxon>
        <taxon>Pezizomycotina</taxon>
        <taxon>Dothideomycetes</taxon>
        <taxon>Dothideomycetes incertae sedis</taxon>
        <taxon>Patellariales</taxon>
        <taxon>Patellariaceae</taxon>
        <taxon>Patellaria</taxon>
    </lineage>
</organism>
<dbReference type="InterPro" id="IPR055589">
    <property type="entry name" value="DUF7165"/>
</dbReference>
<comment type="caution">
    <text evidence="3">The sequence shown here is derived from an EMBL/GenBank/DDBJ whole genome shotgun (WGS) entry which is preliminary data.</text>
</comment>
<feature type="compositionally biased region" description="Polar residues" evidence="1">
    <location>
        <begin position="1"/>
        <end position="14"/>
    </location>
</feature>
<feature type="region of interest" description="Disordered" evidence="1">
    <location>
        <begin position="518"/>
        <end position="540"/>
    </location>
</feature>
<dbReference type="Proteomes" id="UP000799429">
    <property type="component" value="Unassembled WGS sequence"/>
</dbReference>
<feature type="compositionally biased region" description="Basic and acidic residues" evidence="1">
    <location>
        <begin position="48"/>
        <end position="59"/>
    </location>
</feature>
<proteinExistence type="predicted"/>
<feature type="region of interest" description="Disordered" evidence="1">
    <location>
        <begin position="548"/>
        <end position="567"/>
    </location>
</feature>
<feature type="region of interest" description="Disordered" evidence="1">
    <location>
        <begin position="1"/>
        <end position="62"/>
    </location>
</feature>
<dbReference type="EMBL" id="MU006092">
    <property type="protein sequence ID" value="KAF2840946.1"/>
    <property type="molecule type" value="Genomic_DNA"/>
</dbReference>
<evidence type="ECO:0000313" key="4">
    <source>
        <dbReference type="Proteomes" id="UP000799429"/>
    </source>
</evidence>
<feature type="compositionally biased region" description="Basic and acidic residues" evidence="1">
    <location>
        <begin position="613"/>
        <end position="631"/>
    </location>
</feature>
<reference evidence="3" key="1">
    <citation type="journal article" date="2020" name="Stud. Mycol.">
        <title>101 Dothideomycetes genomes: a test case for predicting lifestyles and emergence of pathogens.</title>
        <authorList>
            <person name="Haridas S."/>
            <person name="Albert R."/>
            <person name="Binder M."/>
            <person name="Bloem J."/>
            <person name="Labutti K."/>
            <person name="Salamov A."/>
            <person name="Andreopoulos B."/>
            <person name="Baker S."/>
            <person name="Barry K."/>
            <person name="Bills G."/>
            <person name="Bluhm B."/>
            <person name="Cannon C."/>
            <person name="Castanera R."/>
            <person name="Culley D."/>
            <person name="Daum C."/>
            <person name="Ezra D."/>
            <person name="Gonzalez J."/>
            <person name="Henrissat B."/>
            <person name="Kuo A."/>
            <person name="Liang C."/>
            <person name="Lipzen A."/>
            <person name="Lutzoni F."/>
            <person name="Magnuson J."/>
            <person name="Mondo S."/>
            <person name="Nolan M."/>
            <person name="Ohm R."/>
            <person name="Pangilinan J."/>
            <person name="Park H.-J."/>
            <person name="Ramirez L."/>
            <person name="Alfaro M."/>
            <person name="Sun H."/>
            <person name="Tritt A."/>
            <person name="Yoshinaga Y."/>
            <person name="Zwiers L.-H."/>
            <person name="Turgeon B."/>
            <person name="Goodwin S."/>
            <person name="Spatafora J."/>
            <person name="Crous P."/>
            <person name="Grigoriev I."/>
        </authorList>
    </citation>
    <scope>NUCLEOTIDE SEQUENCE</scope>
    <source>
        <strain evidence="3">CBS 101060</strain>
    </source>
</reference>
<feature type="compositionally biased region" description="Polar residues" evidence="1">
    <location>
        <begin position="25"/>
        <end position="34"/>
    </location>
</feature>
<dbReference type="AlphaFoldDB" id="A0A9P4SDV7"/>
<feature type="compositionally biased region" description="Polar residues" evidence="1">
    <location>
        <begin position="525"/>
        <end position="540"/>
    </location>
</feature>
<dbReference type="Pfam" id="PF23749">
    <property type="entry name" value="DUF7165"/>
    <property type="match status" value="1"/>
</dbReference>
<evidence type="ECO:0000256" key="1">
    <source>
        <dbReference type="SAM" id="MobiDB-lite"/>
    </source>
</evidence>
<dbReference type="InterPro" id="IPR015943">
    <property type="entry name" value="WD40/YVTN_repeat-like_dom_sf"/>
</dbReference>
<name>A0A9P4SDV7_9PEZI</name>
<feature type="compositionally biased region" description="Pro residues" evidence="1">
    <location>
        <begin position="637"/>
        <end position="650"/>
    </location>
</feature>
<dbReference type="OrthoDB" id="3925024at2759"/>
<gene>
    <name evidence="3" type="ORF">M501DRAFT_930330</name>
</gene>
<sequence>MKNNPSCHSESVDTSDAPERREQTRPISPSLASDSSEETPHTATSRFSFDRRRSAEETTRNLVHPHVKTTIIDLLSESATSSALPESYGLAISRKGGNIVIFSSTYIYIVNGPELPVVSLRLLQTDRRPVAVDITDDGRILAILTDPHSLDVYDLKSDERGKITKRPTIALENECTTITLSPDVLVAAAGYPHGVEIVSLADDAKEPAKRHVLCPRPDKITFSDDSRTFLATNAARNMQSSALISVHEVDRDIFTEDWERFVQATDKAWTSHVLFPQELRSVSQACMLPDPTTSQIGELFAWNQLEDSWGVFETVKERFQEDKDFVPIETVPTRENRPFLENVIPCVSTRCYHAAVAVKSDSGNGTDIILYRLPDDWENGSGTYSETDANHAGLLPRHACSQLHIDLDPLCTSQEITTMNWVSYGSEGQEHGLDRLVVLGNAVWHAAEDETAQPVSIRVSARLVIFDFDFTSEESREPTQKVLIPLDQYHPGEKLPTERLGFEQEVELLRRRTVAQRNREMIRRSSPQEQRTNARTLSSTSLVRAMTFVPRRSAAAPRAPADEDPLTSDEAQAALEEPYVQGAPRPVASLARAATVAASAPANRRHLLSLPDRPLEYRRADGLREIPHESDADNWVAPPPPYTPNPNAPG</sequence>
<evidence type="ECO:0000313" key="3">
    <source>
        <dbReference type="EMBL" id="KAF2840946.1"/>
    </source>
</evidence>
<dbReference type="Gene3D" id="2.130.10.10">
    <property type="entry name" value="YVTN repeat-like/Quinoprotein amine dehydrogenase"/>
    <property type="match status" value="1"/>
</dbReference>
<keyword evidence="4" id="KW-1185">Reference proteome</keyword>